<dbReference type="RefSeq" id="WP_110301235.1">
    <property type="nucleotide sequence ID" value="NZ_QICM01000035.1"/>
</dbReference>
<accession>A0A318DXV8</accession>
<dbReference type="AlphaFoldDB" id="A0A318DXV8"/>
<gene>
    <name evidence="1" type="ORF">C8C78_13527</name>
</gene>
<name>A0A318DXV8_9FIRM</name>
<reference evidence="1 2" key="1">
    <citation type="submission" date="2018-04" db="EMBL/GenBank/DDBJ databases">
        <title>Subsurface microbial communities from deep shales in Ohio and West Virginia, USA.</title>
        <authorList>
            <person name="Wrighton K."/>
        </authorList>
    </citation>
    <scope>NUCLEOTIDE SEQUENCE [LARGE SCALE GENOMIC DNA]</scope>
    <source>
        <strain evidence="1 2">MSL28</strain>
    </source>
</reference>
<dbReference type="EMBL" id="QICM01000035">
    <property type="protein sequence ID" value="PXV62309.1"/>
    <property type="molecule type" value="Genomic_DNA"/>
</dbReference>
<proteinExistence type="predicted"/>
<evidence type="ECO:0000313" key="2">
    <source>
        <dbReference type="Proteomes" id="UP000247389"/>
    </source>
</evidence>
<evidence type="ECO:0000313" key="1">
    <source>
        <dbReference type="EMBL" id="PXV62309.1"/>
    </source>
</evidence>
<protein>
    <submittedName>
        <fullName evidence="1">Uncharacterized protein</fullName>
    </submittedName>
</protein>
<dbReference type="Proteomes" id="UP000247389">
    <property type="component" value="Unassembled WGS sequence"/>
</dbReference>
<organism evidence="1 2">
    <name type="scientific">Halanaerobium congolense</name>
    <dbReference type="NCBI Taxonomy" id="54121"/>
    <lineage>
        <taxon>Bacteria</taxon>
        <taxon>Bacillati</taxon>
        <taxon>Bacillota</taxon>
        <taxon>Clostridia</taxon>
        <taxon>Halanaerobiales</taxon>
        <taxon>Halanaerobiaceae</taxon>
        <taxon>Halanaerobium</taxon>
    </lineage>
</organism>
<comment type="caution">
    <text evidence="1">The sequence shown here is derived from an EMBL/GenBank/DDBJ whole genome shotgun (WGS) entry which is preliminary data.</text>
</comment>
<sequence length="341" mass="39833">MSYNKIQDNFWIDEKVRGWDFKTRMTALYLLNNQHRFSEGLYHLPLSYIVEDTKLTKKEIDKALKKLCSDNFIKYDRVNSIVLIINALKYQPLQNINHCKAALKKLEQLPKSPLLKELIEKAKLYNPKFYQLLKKKSQNIKFLQIAFQEISNNDLNLTQTKGLSLDLNKGLKREQKDSQAQTPTPVPILTQTQTLDKKAEIIFKDNQNPELKKLEKMTCYLIELIENNNPRAPLPAKDPADSRFKKWLKELEKLHRLGPVGANANEKKGYSFQEIEAIINFSQQDQFWKNNILSARALRKQIIKLENKMKSSKYSQSNQKTDMLKNLYLAAKEEEDNNGKN</sequence>